<evidence type="ECO:0000313" key="1">
    <source>
        <dbReference type="EMBL" id="RCJ28623.1"/>
    </source>
</evidence>
<dbReference type="AlphaFoldDB" id="A0A367QZ72"/>
<sequence>MNHFNFKSLAFYGVAIGSVLLLFKVVTAYGENNLKAPPTINGRYRLTLAENFPNCAKLVPLILDIQQSGIYLNASLLPAKANAETEEQHSLTGIFKNQQSSLSGKVDRYILCHISDTQGDRNKLVTIQMQLVDRGKITGQLTVNGIPQTLGFTAMRQEAQEESQKSKSH</sequence>
<evidence type="ECO:0000313" key="2">
    <source>
        <dbReference type="Proteomes" id="UP000252107"/>
    </source>
</evidence>
<gene>
    <name evidence="1" type="ORF">A6770_23020</name>
</gene>
<comment type="caution">
    <text evidence="1">The sequence shown here is derived from an EMBL/GenBank/DDBJ whole genome shotgun (WGS) entry which is preliminary data.</text>
</comment>
<reference evidence="1" key="1">
    <citation type="submission" date="2016-04" db="EMBL/GenBank/DDBJ databases">
        <authorList>
            <person name="Tabuchi Yagui T.R."/>
        </authorList>
    </citation>
    <scope>NUCLEOTIDE SEQUENCE [LARGE SCALE GENOMIC DNA]</scope>
    <source>
        <strain evidence="1">NIES-26</strain>
    </source>
</reference>
<dbReference type="EMBL" id="LXQD01000296">
    <property type="protein sequence ID" value="RCJ28623.1"/>
    <property type="molecule type" value="Genomic_DNA"/>
</dbReference>
<accession>A0A367QZ72</accession>
<organism evidence="1 2">
    <name type="scientific">Nostoc minutum NIES-26</name>
    <dbReference type="NCBI Taxonomy" id="1844469"/>
    <lineage>
        <taxon>Bacteria</taxon>
        <taxon>Bacillati</taxon>
        <taxon>Cyanobacteriota</taxon>
        <taxon>Cyanophyceae</taxon>
        <taxon>Nostocales</taxon>
        <taxon>Nostocaceae</taxon>
        <taxon>Nostoc</taxon>
    </lineage>
</organism>
<dbReference type="Proteomes" id="UP000252107">
    <property type="component" value="Unassembled WGS sequence"/>
</dbReference>
<name>A0A367QZ72_9NOSO</name>
<keyword evidence="2" id="KW-1185">Reference proteome</keyword>
<protein>
    <submittedName>
        <fullName evidence="1">Uncharacterized protein</fullName>
    </submittedName>
</protein>
<proteinExistence type="predicted"/>